<dbReference type="InterPro" id="IPR035965">
    <property type="entry name" value="PAS-like_dom_sf"/>
</dbReference>
<dbReference type="PROSITE" id="PS50109">
    <property type="entry name" value="HIS_KIN"/>
    <property type="match status" value="1"/>
</dbReference>
<dbReference type="InterPro" id="IPR004358">
    <property type="entry name" value="Sig_transdc_His_kin-like_C"/>
</dbReference>
<dbReference type="Gene3D" id="1.10.287.130">
    <property type="match status" value="1"/>
</dbReference>
<dbReference type="CDD" id="cd00082">
    <property type="entry name" value="HisKA"/>
    <property type="match status" value="1"/>
</dbReference>
<feature type="domain" description="Histidine kinase" evidence="7">
    <location>
        <begin position="620"/>
        <end position="842"/>
    </location>
</feature>
<evidence type="ECO:0000256" key="4">
    <source>
        <dbReference type="ARBA" id="ARBA00022989"/>
    </source>
</evidence>
<dbReference type="Pfam" id="PF02518">
    <property type="entry name" value="HATPase_c"/>
    <property type="match status" value="1"/>
</dbReference>
<dbReference type="AlphaFoldDB" id="A0A0F9YGJ7"/>
<dbReference type="EMBL" id="LAZR01000026">
    <property type="protein sequence ID" value="KKO03519.1"/>
    <property type="molecule type" value="Genomic_DNA"/>
</dbReference>
<comment type="subcellular location">
    <subcellularLocation>
        <location evidence="1">Membrane</location>
    </subcellularLocation>
</comment>
<dbReference type="InterPro" id="IPR003594">
    <property type="entry name" value="HATPase_dom"/>
</dbReference>
<evidence type="ECO:0000256" key="5">
    <source>
        <dbReference type="ARBA" id="ARBA00023136"/>
    </source>
</evidence>
<accession>A0A0F9YGJ7</accession>
<dbReference type="InterPro" id="IPR006189">
    <property type="entry name" value="CHASE_dom"/>
</dbReference>
<dbReference type="Gene3D" id="3.30.450.350">
    <property type="entry name" value="CHASE domain"/>
    <property type="match status" value="1"/>
</dbReference>
<feature type="domain" description="Response regulatory" evidence="8">
    <location>
        <begin position="863"/>
        <end position="979"/>
    </location>
</feature>
<dbReference type="InterPro" id="IPR042240">
    <property type="entry name" value="CHASE_sf"/>
</dbReference>
<evidence type="ECO:0000259" key="9">
    <source>
        <dbReference type="PROSITE" id="PS50839"/>
    </source>
</evidence>
<dbReference type="GO" id="GO:0000155">
    <property type="term" value="F:phosphorelay sensor kinase activity"/>
    <property type="evidence" value="ECO:0007669"/>
    <property type="project" value="InterPro"/>
</dbReference>
<dbReference type="SMART" id="SM00388">
    <property type="entry name" value="HisKA"/>
    <property type="match status" value="1"/>
</dbReference>
<keyword evidence="5" id="KW-0472">Membrane</keyword>
<evidence type="ECO:0000256" key="3">
    <source>
        <dbReference type="ARBA" id="ARBA00022692"/>
    </source>
</evidence>
<evidence type="ECO:0000256" key="2">
    <source>
        <dbReference type="ARBA" id="ARBA00022553"/>
    </source>
</evidence>
<proteinExistence type="predicted"/>
<organism evidence="10">
    <name type="scientific">marine sediment metagenome</name>
    <dbReference type="NCBI Taxonomy" id="412755"/>
    <lineage>
        <taxon>unclassified sequences</taxon>
        <taxon>metagenomes</taxon>
        <taxon>ecological metagenomes</taxon>
    </lineage>
</organism>
<dbReference type="SUPFAM" id="SSF52172">
    <property type="entry name" value="CheY-like"/>
    <property type="match status" value="1"/>
</dbReference>
<dbReference type="PROSITE" id="PS50110">
    <property type="entry name" value="RESPONSE_REGULATORY"/>
    <property type="match status" value="1"/>
</dbReference>
<protein>
    <submittedName>
        <fullName evidence="10">Uncharacterized protein</fullName>
    </submittedName>
</protein>
<dbReference type="InterPro" id="IPR036890">
    <property type="entry name" value="HATPase_C_sf"/>
</dbReference>
<keyword evidence="3" id="KW-0812">Transmembrane</keyword>
<feature type="compositionally biased region" description="Polar residues" evidence="6">
    <location>
        <begin position="983"/>
        <end position="994"/>
    </location>
</feature>
<evidence type="ECO:0000256" key="1">
    <source>
        <dbReference type="ARBA" id="ARBA00004370"/>
    </source>
</evidence>
<dbReference type="InterPro" id="IPR011006">
    <property type="entry name" value="CheY-like_superfamily"/>
</dbReference>
<dbReference type="Gene3D" id="3.40.50.2300">
    <property type="match status" value="1"/>
</dbReference>
<dbReference type="PANTHER" id="PTHR43065">
    <property type="entry name" value="SENSOR HISTIDINE KINASE"/>
    <property type="match status" value="1"/>
</dbReference>
<dbReference type="GO" id="GO:0016020">
    <property type="term" value="C:membrane"/>
    <property type="evidence" value="ECO:0007669"/>
    <property type="project" value="UniProtKB-SubCell"/>
</dbReference>
<dbReference type="Pfam" id="PF03924">
    <property type="entry name" value="CHASE"/>
    <property type="match status" value="1"/>
</dbReference>
<dbReference type="SUPFAM" id="SSF55785">
    <property type="entry name" value="PYP-like sensor domain (PAS domain)"/>
    <property type="match status" value="2"/>
</dbReference>
<keyword evidence="2" id="KW-0597">Phosphoprotein</keyword>
<dbReference type="SMART" id="SM00448">
    <property type="entry name" value="REC"/>
    <property type="match status" value="1"/>
</dbReference>
<dbReference type="Gene3D" id="3.30.450.20">
    <property type="entry name" value="PAS domain"/>
    <property type="match status" value="1"/>
</dbReference>
<dbReference type="SUPFAM" id="SSF47384">
    <property type="entry name" value="Homodimeric domain of signal transducing histidine kinase"/>
    <property type="match status" value="1"/>
</dbReference>
<dbReference type="InterPro" id="IPR005467">
    <property type="entry name" value="His_kinase_dom"/>
</dbReference>
<evidence type="ECO:0000259" key="8">
    <source>
        <dbReference type="PROSITE" id="PS50110"/>
    </source>
</evidence>
<gene>
    <name evidence="10" type="ORF">LCGC14_0094440</name>
</gene>
<dbReference type="InterPro" id="IPR001789">
    <property type="entry name" value="Sig_transdc_resp-reg_receiver"/>
</dbReference>
<dbReference type="PANTHER" id="PTHR43065:SF42">
    <property type="entry name" value="TWO-COMPONENT SENSOR PPRA"/>
    <property type="match status" value="1"/>
</dbReference>
<evidence type="ECO:0000259" key="7">
    <source>
        <dbReference type="PROSITE" id="PS50109"/>
    </source>
</evidence>
<comment type="caution">
    <text evidence="10">The sequence shown here is derived from an EMBL/GenBank/DDBJ whole genome shotgun (WGS) entry which is preliminary data.</text>
</comment>
<dbReference type="Pfam" id="PF00512">
    <property type="entry name" value="HisKA"/>
    <property type="match status" value="1"/>
</dbReference>
<reference evidence="10" key="1">
    <citation type="journal article" date="2015" name="Nature">
        <title>Complex archaea that bridge the gap between prokaryotes and eukaryotes.</title>
        <authorList>
            <person name="Spang A."/>
            <person name="Saw J.H."/>
            <person name="Jorgensen S.L."/>
            <person name="Zaremba-Niedzwiedzka K."/>
            <person name="Martijn J."/>
            <person name="Lind A.E."/>
            <person name="van Eijk R."/>
            <person name="Schleper C."/>
            <person name="Guy L."/>
            <person name="Ettema T.J."/>
        </authorList>
    </citation>
    <scope>NUCLEOTIDE SEQUENCE</scope>
</reference>
<evidence type="ECO:0000313" key="10">
    <source>
        <dbReference type="EMBL" id="KKO03519.1"/>
    </source>
</evidence>
<dbReference type="Pfam" id="PF00072">
    <property type="entry name" value="Response_reg"/>
    <property type="match status" value="1"/>
</dbReference>
<feature type="region of interest" description="Disordered" evidence="6">
    <location>
        <begin position="983"/>
        <end position="1005"/>
    </location>
</feature>
<feature type="domain" description="CHASE" evidence="9">
    <location>
        <begin position="104"/>
        <end position="317"/>
    </location>
</feature>
<keyword evidence="4" id="KW-1133">Transmembrane helix</keyword>
<sequence>MRLPAMSQRMARRIRRYGAALVALSVGIALSFALLGYLRWQERDTLQGHFNVAASERVDTIRMEIDRHALILHSLATFLDGRDRMSVEEFNRSATHLLSECRCLQAFEWAPRVTDRQRETFETSCNYEGCRRCEIVERNGHGQMVRAARRDEYFPVTHIVPDEGHARARKFDLASTEVRRKALDRARDLGDAAMTGQITLAQGDGDQVGCLLVFPVYRKDMLTVSIPQRREALAGFVVGAFQFNDVVDCALKRLRPFGIDIHLYDRSAPVGKQHLYGHLSRTHPSAGPRSPPQRDDATEMMAYAELYDVGGRTWEIVCTASPGLIAANTTWLPFGGLAAGLVCTGLLTVYLGSLTRQSTRRGRLLARVSRTNKRLEKEVAERRETENRIRSIARFPSENPDPVLRVSRSGEILYANDAGGRVLQTLSADVGQHVGQAWLDRLFDAQQSTARKEIDLEQDGQRFVLSITPVEGEDYANIYARDVTEKKQAEEELRNRAHINQMLLDSLPCVALLLRPITREIVACSQAALDAGAEVGKTCWATWRKLEQPCPWCLAPDLWATGDPQHRELEASDVVWDAHWVPVSEELYLYYAFDITERRQMERHVRQSGKMEAVGKLAGGIAHDYRNQLAVIQGFGEMLDRRSLVNEEGRDKLQEILGAAERSTKLVAQLLTFSRESSLNPRVVRLKNVVSELNQILPSILGEHIRVSTTSGDAPAARVDPIALEQAMMNLVINARDAMPFGGDLTIATDCAEVDAQIAARYEGISAGRHAMLTISDTGVGMDETTRSHVFDPYFTTKGPGEGTGLGLAMVYGFVTQSGGFIDCQSRPGEGSVFRLYFPAAAEAVDAPPAAKTIGTVLGGSETILVVEDDEPVRQVLVESLREAGYRVLETANAAEALPLGEYYEGRIDMLVTDVIMPGKDGVALADRVRRIRPKIAVLYVTGYGGKELARHGLPDKDTHLLIKPFRHEELLIRVRQALEAPQYQSVDPNPESRVSTKYDADGGG</sequence>
<dbReference type="Gene3D" id="3.30.565.10">
    <property type="entry name" value="Histidine kinase-like ATPase, C-terminal domain"/>
    <property type="match status" value="1"/>
</dbReference>
<dbReference type="SMART" id="SM00387">
    <property type="entry name" value="HATPase_c"/>
    <property type="match status" value="1"/>
</dbReference>
<dbReference type="InterPro" id="IPR036097">
    <property type="entry name" value="HisK_dim/P_sf"/>
</dbReference>
<dbReference type="PROSITE" id="PS50839">
    <property type="entry name" value="CHASE"/>
    <property type="match status" value="1"/>
</dbReference>
<dbReference type="PRINTS" id="PR00344">
    <property type="entry name" value="BCTRLSENSOR"/>
</dbReference>
<evidence type="ECO:0000256" key="6">
    <source>
        <dbReference type="SAM" id="MobiDB-lite"/>
    </source>
</evidence>
<name>A0A0F9YGJ7_9ZZZZ</name>
<dbReference type="SUPFAM" id="SSF55874">
    <property type="entry name" value="ATPase domain of HSP90 chaperone/DNA topoisomerase II/histidine kinase"/>
    <property type="match status" value="1"/>
</dbReference>
<feature type="compositionally biased region" description="Basic and acidic residues" evidence="6">
    <location>
        <begin position="995"/>
        <end position="1005"/>
    </location>
</feature>
<dbReference type="InterPro" id="IPR003661">
    <property type="entry name" value="HisK_dim/P_dom"/>
</dbReference>
<dbReference type="SMART" id="SM01079">
    <property type="entry name" value="CHASE"/>
    <property type="match status" value="1"/>
</dbReference>